<keyword evidence="3" id="KW-1185">Reference proteome</keyword>
<organism evidence="2 3">
    <name type="scientific">Saitoella complicata (strain BCRC 22490 / CBS 7301 / JCM 7358 / NBRC 10748 / NRRL Y-17804)</name>
    <dbReference type="NCBI Taxonomy" id="698492"/>
    <lineage>
        <taxon>Eukaryota</taxon>
        <taxon>Fungi</taxon>
        <taxon>Dikarya</taxon>
        <taxon>Ascomycota</taxon>
        <taxon>Taphrinomycotina</taxon>
        <taxon>Taphrinomycotina incertae sedis</taxon>
        <taxon>Saitoella</taxon>
    </lineage>
</organism>
<gene>
    <name evidence="2" type="ORF">G7K_1451-t1</name>
</gene>
<dbReference type="Proteomes" id="UP000033140">
    <property type="component" value="Unassembled WGS sequence"/>
</dbReference>
<dbReference type="RefSeq" id="XP_019022608.1">
    <property type="nucleotide sequence ID" value="XM_019170768.1"/>
</dbReference>
<accession>A0A0E9NBZ5</accession>
<reference evidence="2 3" key="1">
    <citation type="journal article" date="2011" name="J. Gen. Appl. Microbiol.">
        <title>Draft genome sequencing of the enigmatic yeast Saitoella complicata.</title>
        <authorList>
            <person name="Nishida H."/>
            <person name="Hamamoto M."/>
            <person name="Sugiyama J."/>
        </authorList>
    </citation>
    <scope>NUCLEOTIDE SEQUENCE [LARGE SCALE GENOMIC DNA]</scope>
    <source>
        <strain evidence="2 3">NRRL Y-17804</strain>
    </source>
</reference>
<name>A0A0E9NBZ5_SAICN</name>
<evidence type="ECO:0000256" key="1">
    <source>
        <dbReference type="SAM" id="MobiDB-lite"/>
    </source>
</evidence>
<dbReference type="AlphaFoldDB" id="A0A0E9NBZ5"/>
<feature type="compositionally biased region" description="Low complexity" evidence="1">
    <location>
        <begin position="234"/>
        <end position="245"/>
    </location>
</feature>
<sequence length="329" mass="36835">MSEANTVCKSNVMSDHQYLSFLDSIRRLIPFELPFTGTSSGVPGVSGAHTSRKRALTSVDGEVVIDSRPGKRRRMAKNGSGGVLERVWRWVGGLAGHESEERSCERGEEEKGTEMWTMLPQKQEFYGIRRRGYGFDADGSGEREVDLSLSTSSNPVLPQQPLQFPAFTTNVQPIFEFDQLPFVGFGHTTSGRPHTPPNSHPQKSSWAAYTPMNLPPTPNSDTHSMTFSSPIQLTPSTNFTTTTTTVRRKPRRPVLTHHRARPAVQITPPRNNSSAGGGGFVFKERERKEEKQLGRMDEQIRRLIREGKEALGTKVDVNVLEEDEEEEWL</sequence>
<reference evidence="2 3" key="3">
    <citation type="journal article" date="2015" name="Genome Announc.">
        <title>Draft Genome Sequence of the Archiascomycetous Yeast Saitoella complicata.</title>
        <authorList>
            <person name="Yamauchi K."/>
            <person name="Kondo S."/>
            <person name="Hamamoto M."/>
            <person name="Takahashi Y."/>
            <person name="Ogura Y."/>
            <person name="Hayashi T."/>
            <person name="Nishida H."/>
        </authorList>
    </citation>
    <scope>NUCLEOTIDE SEQUENCE [LARGE SCALE GENOMIC DNA]</scope>
    <source>
        <strain evidence="2 3">NRRL Y-17804</strain>
    </source>
</reference>
<proteinExistence type="predicted"/>
<protein>
    <submittedName>
        <fullName evidence="2">Uncharacterized protein</fullName>
    </submittedName>
</protein>
<feature type="compositionally biased region" description="Basic and acidic residues" evidence="1">
    <location>
        <begin position="282"/>
        <end position="295"/>
    </location>
</feature>
<evidence type="ECO:0000313" key="2">
    <source>
        <dbReference type="EMBL" id="GAO47241.1"/>
    </source>
</evidence>
<dbReference type="EMBL" id="BACD03000008">
    <property type="protein sequence ID" value="GAO47241.1"/>
    <property type="molecule type" value="Genomic_DNA"/>
</dbReference>
<reference evidence="2 3" key="2">
    <citation type="journal article" date="2014" name="J. Gen. Appl. Microbiol.">
        <title>The early diverging ascomycetous budding yeast Saitoella complicata has three histone deacetylases belonging to the Clr6, Hos2, and Rpd3 lineages.</title>
        <authorList>
            <person name="Nishida H."/>
            <person name="Matsumoto T."/>
            <person name="Kondo S."/>
            <person name="Hamamoto M."/>
            <person name="Yoshikawa H."/>
        </authorList>
    </citation>
    <scope>NUCLEOTIDE SEQUENCE [LARGE SCALE GENOMIC DNA]</scope>
    <source>
        <strain evidence="2 3">NRRL Y-17804</strain>
    </source>
</reference>
<feature type="region of interest" description="Disordered" evidence="1">
    <location>
        <begin position="220"/>
        <end position="295"/>
    </location>
</feature>
<comment type="caution">
    <text evidence="2">The sequence shown here is derived from an EMBL/GenBank/DDBJ whole genome shotgun (WGS) entry which is preliminary data.</text>
</comment>
<evidence type="ECO:0000313" key="3">
    <source>
        <dbReference type="Proteomes" id="UP000033140"/>
    </source>
</evidence>
<feature type="compositionally biased region" description="Basic residues" evidence="1">
    <location>
        <begin position="246"/>
        <end position="261"/>
    </location>
</feature>
<feature type="compositionally biased region" description="Polar residues" evidence="1">
    <location>
        <begin position="220"/>
        <end position="233"/>
    </location>
</feature>